<dbReference type="OrthoDB" id="9815663at2"/>
<feature type="transmembrane region" description="Helical" evidence="4">
    <location>
        <begin position="231"/>
        <end position="253"/>
    </location>
</feature>
<dbReference type="EMBL" id="RBIJ01000001">
    <property type="protein sequence ID" value="RKQ88831.1"/>
    <property type="molecule type" value="Genomic_DNA"/>
</dbReference>
<comment type="similarity">
    <text evidence="1">Belongs to the glycosyltransferase 28 family.</text>
</comment>
<dbReference type="Pfam" id="PF06925">
    <property type="entry name" value="MGDG_synth"/>
    <property type="match status" value="1"/>
</dbReference>
<sequence>MSRKTKESLFIVTSGFGDGHRRVAEVLALALRRADPERPVRIVDLYATLTPRLYPLALRGYLLTLRRAPELLGATYAWSARIRRGAFPRIRLRLPKLDLPVHLHVPGLHERTPSLRPSAALAHAFATIFDGRTPGTVVATAPVPLLLVGEWKRRQGLSFPLVYLATDFIPHLVVAREEVDLYLVAHDEAKARLAALGVAPERIRVTGIPVHPAFVRASSVRSKRLARSRKAGPLCLLVAGGGWGLVAGAEALVRDLLASPRFFSAADPRSGGSTPFLRMLVLGGKNPDAAQKSVDRLSHPAIAWKVLPYLDPGQVAALLATADGFLTKPGGISLAEALTVGIPAFLLPPLPGPEEENARFLTEAGLVGSGGGEQLLDWLRGISDPKLQRETAARQHGVVSPHAAERVVRELLGFLGESGQNVRRTQR</sequence>
<accession>A0A660L479</accession>
<dbReference type="Gene3D" id="3.40.50.2000">
    <property type="entry name" value="Glycogen Phosphorylase B"/>
    <property type="match status" value="1"/>
</dbReference>
<keyword evidence="7" id="KW-1185">Reference proteome</keyword>
<name>A0A660L479_9BACL</name>
<proteinExistence type="inferred from homology"/>
<dbReference type="PANTHER" id="PTHR43025:SF3">
    <property type="entry name" value="MONOGALACTOSYLDIACYLGLYCEROL SYNTHASE 1, CHLOROPLASTIC"/>
    <property type="match status" value="1"/>
</dbReference>
<keyword evidence="4" id="KW-1133">Transmembrane helix</keyword>
<dbReference type="Proteomes" id="UP000267019">
    <property type="component" value="Unassembled WGS sequence"/>
</dbReference>
<reference evidence="6 7" key="1">
    <citation type="submission" date="2018-10" db="EMBL/GenBank/DDBJ databases">
        <title>Genomic Encyclopedia of Type Strains, Phase IV (KMG-IV): sequencing the most valuable type-strain genomes for metagenomic binning, comparative biology and taxonomic classification.</title>
        <authorList>
            <person name="Goeker M."/>
        </authorList>
    </citation>
    <scope>NUCLEOTIDE SEQUENCE [LARGE SCALE GENOMIC DNA]</scope>
    <source>
        <strain evidence="6 7">DSM 22653</strain>
    </source>
</reference>
<evidence type="ECO:0000256" key="4">
    <source>
        <dbReference type="SAM" id="Phobius"/>
    </source>
</evidence>
<feature type="domain" description="Diacylglycerol glucosyltransferase N-terminal" evidence="5">
    <location>
        <begin position="120"/>
        <end position="210"/>
    </location>
</feature>
<keyword evidence="4" id="KW-0472">Membrane</keyword>
<evidence type="ECO:0000256" key="3">
    <source>
        <dbReference type="ARBA" id="ARBA00022679"/>
    </source>
</evidence>
<comment type="caution">
    <text evidence="6">The sequence shown here is derived from an EMBL/GenBank/DDBJ whole genome shotgun (WGS) entry which is preliminary data.</text>
</comment>
<evidence type="ECO:0000313" key="6">
    <source>
        <dbReference type="EMBL" id="RKQ88831.1"/>
    </source>
</evidence>
<dbReference type="InterPro" id="IPR009695">
    <property type="entry name" value="Diacylglyc_glucosyltr_N"/>
</dbReference>
<keyword evidence="4" id="KW-0812">Transmembrane</keyword>
<evidence type="ECO:0000259" key="5">
    <source>
        <dbReference type="Pfam" id="PF06925"/>
    </source>
</evidence>
<dbReference type="GO" id="GO:0016020">
    <property type="term" value="C:membrane"/>
    <property type="evidence" value="ECO:0007669"/>
    <property type="project" value="GOC"/>
</dbReference>
<keyword evidence="2" id="KW-0328">Glycosyltransferase</keyword>
<dbReference type="PANTHER" id="PTHR43025">
    <property type="entry name" value="MONOGALACTOSYLDIACYLGLYCEROL SYNTHASE"/>
    <property type="match status" value="1"/>
</dbReference>
<dbReference type="AlphaFoldDB" id="A0A660L479"/>
<dbReference type="SUPFAM" id="SSF53756">
    <property type="entry name" value="UDP-Glycosyltransferase/glycogen phosphorylase"/>
    <property type="match status" value="1"/>
</dbReference>
<evidence type="ECO:0000256" key="1">
    <source>
        <dbReference type="ARBA" id="ARBA00006962"/>
    </source>
</evidence>
<dbReference type="RefSeq" id="WP_121443725.1">
    <property type="nucleotide sequence ID" value="NZ_RBIJ01000001.1"/>
</dbReference>
<dbReference type="InterPro" id="IPR050519">
    <property type="entry name" value="Glycosyltransf_28_UgtP"/>
</dbReference>
<keyword evidence="3 6" id="KW-0808">Transferase</keyword>
<organism evidence="6 7">
    <name type="scientific">Brockia lithotrophica</name>
    <dbReference type="NCBI Taxonomy" id="933949"/>
    <lineage>
        <taxon>Bacteria</taxon>
        <taxon>Bacillati</taxon>
        <taxon>Bacillota</taxon>
        <taxon>Bacilli</taxon>
        <taxon>Bacillales</taxon>
        <taxon>Bacillales Family X. Incertae Sedis</taxon>
        <taxon>Brockia</taxon>
    </lineage>
</organism>
<evidence type="ECO:0000256" key="2">
    <source>
        <dbReference type="ARBA" id="ARBA00022676"/>
    </source>
</evidence>
<gene>
    <name evidence="6" type="ORF">C7438_0475</name>
</gene>
<dbReference type="GO" id="GO:0016758">
    <property type="term" value="F:hexosyltransferase activity"/>
    <property type="evidence" value="ECO:0007669"/>
    <property type="project" value="InterPro"/>
</dbReference>
<evidence type="ECO:0000313" key="7">
    <source>
        <dbReference type="Proteomes" id="UP000267019"/>
    </source>
</evidence>
<dbReference type="GO" id="GO:0009247">
    <property type="term" value="P:glycolipid biosynthetic process"/>
    <property type="evidence" value="ECO:0007669"/>
    <property type="project" value="InterPro"/>
</dbReference>
<protein>
    <submittedName>
        <fullName evidence="6">Processive 1,2-diacylglycerol beta-glucosyltransferase</fullName>
    </submittedName>
</protein>